<organism evidence="4 5">
    <name type="scientific">Prosthecochloris marina</name>
    <dbReference type="NCBI Taxonomy" id="2017681"/>
    <lineage>
        <taxon>Bacteria</taxon>
        <taxon>Pseudomonadati</taxon>
        <taxon>Chlorobiota</taxon>
        <taxon>Chlorobiia</taxon>
        <taxon>Chlorobiales</taxon>
        <taxon>Chlorobiaceae</taxon>
        <taxon>Prosthecochloris</taxon>
    </lineage>
</organism>
<keyword evidence="5" id="KW-1185">Reference proteome</keyword>
<comment type="similarity">
    <text evidence="3">Belongs to the gas vesicle GvpK family.</text>
</comment>
<dbReference type="AlphaFoldDB" id="A0A317T785"/>
<evidence type="ECO:0000313" key="4">
    <source>
        <dbReference type="EMBL" id="PWW82395.1"/>
    </source>
</evidence>
<keyword evidence="1" id="KW-0304">Gas vesicle</keyword>
<evidence type="ECO:0000256" key="1">
    <source>
        <dbReference type="ARBA" id="ARBA00022987"/>
    </source>
</evidence>
<evidence type="ECO:0000256" key="3">
    <source>
        <dbReference type="ARBA" id="ARBA00035659"/>
    </source>
</evidence>
<dbReference type="InterPro" id="IPR007805">
    <property type="entry name" value="GvpK"/>
</dbReference>
<reference evidence="5" key="1">
    <citation type="submission" date="2017-10" db="EMBL/GenBank/DDBJ databases">
        <authorList>
            <person name="Gaisin V.A."/>
            <person name="Rysina M.S."/>
            <person name="Grouzdev D.S."/>
        </authorList>
    </citation>
    <scope>NUCLEOTIDE SEQUENCE [LARGE SCALE GENOMIC DNA]</scope>
    <source>
        <strain evidence="5">V1</strain>
    </source>
</reference>
<dbReference type="GO" id="GO:0031412">
    <property type="term" value="P:gas vesicle organization"/>
    <property type="evidence" value="ECO:0007669"/>
    <property type="project" value="InterPro"/>
</dbReference>
<evidence type="ECO:0000256" key="2">
    <source>
        <dbReference type="ARBA" id="ARBA00035108"/>
    </source>
</evidence>
<accession>A0A317T785</accession>
<name>A0A317T785_9CHLB</name>
<gene>
    <name evidence="4" type="ORF">CR164_05185</name>
</gene>
<protein>
    <submittedName>
        <fullName evidence="4">Gas vesicle protein K</fullName>
    </submittedName>
</protein>
<comment type="subcellular location">
    <subcellularLocation>
        <location evidence="2">Gas vesicle</location>
    </subcellularLocation>
</comment>
<dbReference type="PANTHER" id="PTHR40137:SF2">
    <property type="entry name" value="PROTEIN GVPK 1"/>
    <property type="match status" value="1"/>
</dbReference>
<dbReference type="GO" id="GO:0031411">
    <property type="term" value="C:gas vesicle"/>
    <property type="evidence" value="ECO:0007669"/>
    <property type="project" value="UniProtKB-SubCell"/>
</dbReference>
<dbReference type="OrthoDB" id="1448580at2"/>
<dbReference type="PANTHER" id="PTHR40137">
    <property type="entry name" value="PROTEIN GVPK 1"/>
    <property type="match status" value="1"/>
</dbReference>
<sequence>MEEKNNKVLVGSDDVETFAEELANTTQVLPRHIDVNPENVEHGLAKLVLTLVELIRKLMEKQAMRRMDGGSLSEEEIEKLGESMLLLENKMDELKNYFGLKNEDLNLDLGPLGKLM</sequence>
<comment type="caution">
    <text evidence="4">The sequence shown here is derived from an EMBL/GenBank/DDBJ whole genome shotgun (WGS) entry which is preliminary data.</text>
</comment>
<dbReference type="RefSeq" id="WP_110022869.1">
    <property type="nucleotide sequence ID" value="NZ_PDNZ01000003.1"/>
</dbReference>
<proteinExistence type="inferred from homology"/>
<evidence type="ECO:0000313" key="5">
    <source>
        <dbReference type="Proteomes" id="UP000246278"/>
    </source>
</evidence>
<dbReference type="Pfam" id="PF05121">
    <property type="entry name" value="GvpK"/>
    <property type="match status" value="1"/>
</dbReference>
<dbReference type="Proteomes" id="UP000246278">
    <property type="component" value="Unassembled WGS sequence"/>
</dbReference>
<dbReference type="EMBL" id="PDNZ01000003">
    <property type="protein sequence ID" value="PWW82395.1"/>
    <property type="molecule type" value="Genomic_DNA"/>
</dbReference>